<sequence length="252" mass="28895">MNQPSARLRVFLLDDDPVMLRVLYAYLQTDSRLIVVGTETDSMRALHYMRNNPVDLLISDIVMEGFDGISLVRTIHPRPAVILVTAYGERAMDAFQVAADDCIPKPIDYARLAEAINRVIQKRSHSETPGPEFMFVKDVKEGFDTKIIFADVGLVKSDKNYVCFHLADKRKIRARTTLRELLSILPGNIFIQAHRSYVVNIHKVMKFSRAMRQFYLLGDDTSFPIGTEYLDDFIDAYYPTEKKMVDIGPRRI</sequence>
<dbReference type="PANTHER" id="PTHR48111:SF69">
    <property type="entry name" value="RESPONSE REGULATOR RECEIVER"/>
    <property type="match status" value="1"/>
</dbReference>
<dbReference type="EMBL" id="JACNYK010000002">
    <property type="protein sequence ID" value="MBD1425944.1"/>
    <property type="molecule type" value="Genomic_DNA"/>
</dbReference>
<evidence type="ECO:0000313" key="5">
    <source>
        <dbReference type="Proteomes" id="UP000606494"/>
    </source>
</evidence>
<dbReference type="Gene3D" id="3.40.50.2300">
    <property type="match status" value="1"/>
</dbReference>
<feature type="modified residue" description="4-aspartylphosphate" evidence="2">
    <location>
        <position position="60"/>
    </location>
</feature>
<protein>
    <submittedName>
        <fullName evidence="4">Response regulator transcription factor</fullName>
    </submittedName>
</protein>
<evidence type="ECO:0000313" key="4">
    <source>
        <dbReference type="EMBL" id="MBD1425944.1"/>
    </source>
</evidence>
<evidence type="ECO:0000259" key="3">
    <source>
        <dbReference type="PROSITE" id="PS50110"/>
    </source>
</evidence>
<dbReference type="SMART" id="SM00850">
    <property type="entry name" value="LytTR"/>
    <property type="match status" value="1"/>
</dbReference>
<dbReference type="PROSITE" id="PS50110">
    <property type="entry name" value="RESPONSE_REGULATORY"/>
    <property type="match status" value="1"/>
</dbReference>
<name>A0ABR7Y3P9_9SPHI</name>
<dbReference type="InterPro" id="IPR011006">
    <property type="entry name" value="CheY-like_superfamily"/>
</dbReference>
<feature type="domain" description="Response regulatory" evidence="3">
    <location>
        <begin position="9"/>
        <end position="120"/>
    </location>
</feature>
<dbReference type="RefSeq" id="WP_190309054.1">
    <property type="nucleotide sequence ID" value="NZ_JACNYK010000002.1"/>
</dbReference>
<reference evidence="4 5" key="1">
    <citation type="submission" date="2020-08" db="EMBL/GenBank/DDBJ databases">
        <title>Sphingobacterium sp. DN00404 isolated from aquaculture water.</title>
        <authorList>
            <person name="Zhang M."/>
        </authorList>
    </citation>
    <scope>NUCLEOTIDE SEQUENCE [LARGE SCALE GENOMIC DNA]</scope>
    <source>
        <strain evidence="4 5">KCTC 32294</strain>
    </source>
</reference>
<comment type="caution">
    <text evidence="4">The sequence shown here is derived from an EMBL/GenBank/DDBJ whole genome shotgun (WGS) entry which is preliminary data.</text>
</comment>
<dbReference type="PANTHER" id="PTHR48111">
    <property type="entry name" value="REGULATOR OF RPOS"/>
    <property type="match status" value="1"/>
</dbReference>
<dbReference type="Pfam" id="PF04397">
    <property type="entry name" value="LytTR"/>
    <property type="match status" value="1"/>
</dbReference>
<keyword evidence="2" id="KW-0597">Phosphoprotein</keyword>
<keyword evidence="5" id="KW-1185">Reference proteome</keyword>
<dbReference type="SUPFAM" id="SSF52172">
    <property type="entry name" value="CheY-like"/>
    <property type="match status" value="1"/>
</dbReference>
<proteinExistence type="predicted"/>
<dbReference type="Gene3D" id="2.40.50.1020">
    <property type="entry name" value="LytTr DNA-binding domain"/>
    <property type="match status" value="1"/>
</dbReference>
<evidence type="ECO:0000256" key="1">
    <source>
        <dbReference type="ARBA" id="ARBA00023125"/>
    </source>
</evidence>
<keyword evidence="1" id="KW-0238">DNA-binding</keyword>
<dbReference type="Proteomes" id="UP000606494">
    <property type="component" value="Unassembled WGS sequence"/>
</dbReference>
<accession>A0ABR7Y3P9</accession>
<organism evidence="4 5">
    <name type="scientific">Sphingobacterium arenae</name>
    <dbReference type="NCBI Taxonomy" id="1280598"/>
    <lineage>
        <taxon>Bacteria</taxon>
        <taxon>Pseudomonadati</taxon>
        <taxon>Bacteroidota</taxon>
        <taxon>Sphingobacteriia</taxon>
        <taxon>Sphingobacteriales</taxon>
        <taxon>Sphingobacteriaceae</taxon>
        <taxon>Sphingobacterium</taxon>
    </lineage>
</organism>
<dbReference type="InterPro" id="IPR007492">
    <property type="entry name" value="LytTR_DNA-bd_dom"/>
</dbReference>
<dbReference type="InterPro" id="IPR001789">
    <property type="entry name" value="Sig_transdc_resp-reg_receiver"/>
</dbReference>
<dbReference type="SMART" id="SM00448">
    <property type="entry name" value="REC"/>
    <property type="match status" value="1"/>
</dbReference>
<dbReference type="Pfam" id="PF00072">
    <property type="entry name" value="Response_reg"/>
    <property type="match status" value="1"/>
</dbReference>
<evidence type="ECO:0000256" key="2">
    <source>
        <dbReference type="PROSITE-ProRule" id="PRU00169"/>
    </source>
</evidence>
<gene>
    <name evidence="4" type="ORF">H8B17_10155</name>
</gene>
<dbReference type="InterPro" id="IPR039420">
    <property type="entry name" value="WalR-like"/>
</dbReference>